<evidence type="ECO:0000313" key="2">
    <source>
        <dbReference type="EMBL" id="ALN58471.1"/>
    </source>
</evidence>
<sequence>MRWVRRRETHPPSGPRRRASWTSPRHGAEVSGFPRSRE</sequence>
<name>A0A0S2DIG0_LYSEN</name>
<gene>
    <name evidence="2" type="ORF">GLE_3124</name>
</gene>
<dbReference type="Proteomes" id="UP000061569">
    <property type="component" value="Chromosome"/>
</dbReference>
<feature type="region of interest" description="Disordered" evidence="1">
    <location>
        <begin position="1"/>
        <end position="38"/>
    </location>
</feature>
<evidence type="ECO:0000313" key="3">
    <source>
        <dbReference type="Proteomes" id="UP000061569"/>
    </source>
</evidence>
<reference evidence="2 3" key="1">
    <citation type="submission" date="2015-11" db="EMBL/GenBank/DDBJ databases">
        <title>Genome sequences of Lysobacter enzymogenes strain C3 and Lysobacter antibioticus ATCC 29479.</title>
        <authorList>
            <person name="Kobayashi D.Y."/>
        </authorList>
    </citation>
    <scope>NUCLEOTIDE SEQUENCE [LARGE SCALE GENOMIC DNA]</scope>
    <source>
        <strain evidence="2 3">C3</strain>
    </source>
</reference>
<evidence type="ECO:0000256" key="1">
    <source>
        <dbReference type="SAM" id="MobiDB-lite"/>
    </source>
</evidence>
<accession>A0A0S2DIG0</accession>
<dbReference type="STRING" id="69.GLE_3124"/>
<dbReference type="AlphaFoldDB" id="A0A0S2DIG0"/>
<dbReference type="PATRIC" id="fig|69.6.peg.3080"/>
<dbReference type="KEGG" id="lez:GLE_3124"/>
<organism evidence="2 3">
    <name type="scientific">Lysobacter enzymogenes</name>
    <dbReference type="NCBI Taxonomy" id="69"/>
    <lineage>
        <taxon>Bacteria</taxon>
        <taxon>Pseudomonadati</taxon>
        <taxon>Pseudomonadota</taxon>
        <taxon>Gammaproteobacteria</taxon>
        <taxon>Lysobacterales</taxon>
        <taxon>Lysobacteraceae</taxon>
        <taxon>Lysobacter</taxon>
    </lineage>
</organism>
<proteinExistence type="predicted"/>
<dbReference type="EMBL" id="CP013140">
    <property type="protein sequence ID" value="ALN58471.1"/>
    <property type="molecule type" value="Genomic_DNA"/>
</dbReference>
<protein>
    <submittedName>
        <fullName evidence="2">Uncharacterized protein</fullName>
    </submittedName>
</protein>